<keyword evidence="3" id="KW-1185">Reference proteome</keyword>
<comment type="caution">
    <text evidence="2">The sequence shown here is derived from an EMBL/GenBank/DDBJ whole genome shotgun (WGS) entry which is preliminary data.</text>
</comment>
<proteinExistence type="predicted"/>
<evidence type="ECO:0000256" key="1">
    <source>
        <dbReference type="SAM" id="MobiDB-lite"/>
    </source>
</evidence>
<dbReference type="EMBL" id="JBHFFA010000008">
    <property type="protein sequence ID" value="KAL2609657.1"/>
    <property type="molecule type" value="Genomic_DNA"/>
</dbReference>
<reference evidence="2 3" key="1">
    <citation type="submission" date="2024-09" db="EMBL/GenBank/DDBJ databases">
        <title>Chromosome-scale assembly of Riccia fluitans.</title>
        <authorList>
            <person name="Paukszto L."/>
            <person name="Sawicki J."/>
            <person name="Karawczyk K."/>
            <person name="Piernik-Szablinska J."/>
            <person name="Szczecinska M."/>
            <person name="Mazdziarz M."/>
        </authorList>
    </citation>
    <scope>NUCLEOTIDE SEQUENCE [LARGE SCALE GENOMIC DNA]</scope>
    <source>
        <strain evidence="2">Rf_01</strain>
        <tissue evidence="2">Aerial parts of the thallus</tissue>
    </source>
</reference>
<feature type="region of interest" description="Disordered" evidence="1">
    <location>
        <begin position="1"/>
        <end position="101"/>
    </location>
</feature>
<organism evidence="2 3">
    <name type="scientific">Riccia fluitans</name>
    <dbReference type="NCBI Taxonomy" id="41844"/>
    <lineage>
        <taxon>Eukaryota</taxon>
        <taxon>Viridiplantae</taxon>
        <taxon>Streptophyta</taxon>
        <taxon>Embryophyta</taxon>
        <taxon>Marchantiophyta</taxon>
        <taxon>Marchantiopsida</taxon>
        <taxon>Marchantiidae</taxon>
        <taxon>Marchantiales</taxon>
        <taxon>Ricciaceae</taxon>
        <taxon>Riccia</taxon>
    </lineage>
</organism>
<feature type="compositionally biased region" description="Low complexity" evidence="1">
    <location>
        <begin position="10"/>
        <end position="20"/>
    </location>
</feature>
<dbReference type="Proteomes" id="UP001605036">
    <property type="component" value="Unassembled WGS sequence"/>
</dbReference>
<feature type="compositionally biased region" description="Basic and acidic residues" evidence="1">
    <location>
        <begin position="41"/>
        <end position="51"/>
    </location>
</feature>
<protein>
    <submittedName>
        <fullName evidence="2">Uncharacterized protein</fullName>
    </submittedName>
</protein>
<evidence type="ECO:0000313" key="3">
    <source>
        <dbReference type="Proteomes" id="UP001605036"/>
    </source>
</evidence>
<accession>A0ABD1XL44</accession>
<feature type="compositionally biased region" description="Basic and acidic residues" evidence="1">
    <location>
        <begin position="87"/>
        <end position="101"/>
    </location>
</feature>
<evidence type="ECO:0000313" key="2">
    <source>
        <dbReference type="EMBL" id="KAL2609657.1"/>
    </source>
</evidence>
<dbReference type="AlphaFoldDB" id="A0ABD1XL44"/>
<gene>
    <name evidence="2" type="ORF">R1flu_028230</name>
</gene>
<sequence>MRIKMDGHLVWPVDPDVDVVSQKKKNKKKETGSEQSSQKRPRSESDPKDGNEGNLLSTVIPDSSHRSEAPMAVNEVVVETSRKRKEKVTESLHHPNVDTAAEDRRRLKIGLKANHLEMDPTLDPHRTNFW</sequence>
<name>A0ABD1XL44_9MARC</name>